<comment type="caution">
    <text evidence="5">The sequence shown here is derived from an EMBL/GenBank/DDBJ whole genome shotgun (WGS) entry which is preliminary data.</text>
</comment>
<dbReference type="Gene3D" id="3.30.497.10">
    <property type="entry name" value="Antithrombin, subunit I, domain 2"/>
    <property type="match status" value="1"/>
</dbReference>
<dbReference type="InterPro" id="IPR042178">
    <property type="entry name" value="Serpin_sf_1"/>
</dbReference>
<dbReference type="InterPro" id="IPR036186">
    <property type="entry name" value="Serpin_sf"/>
</dbReference>
<proteinExistence type="predicted"/>
<evidence type="ECO:0000256" key="2">
    <source>
        <dbReference type="ARBA" id="ARBA00022900"/>
    </source>
</evidence>
<dbReference type="Pfam" id="PF00079">
    <property type="entry name" value="Serpin"/>
    <property type="match status" value="1"/>
</dbReference>
<dbReference type="OrthoDB" id="10063692at2759"/>
<accession>A0A443RW40</accession>
<dbReference type="GO" id="GO:0004867">
    <property type="term" value="F:serine-type endopeptidase inhibitor activity"/>
    <property type="evidence" value="ECO:0007669"/>
    <property type="project" value="UniProtKB-KW"/>
</dbReference>
<organism evidence="5 6">
    <name type="scientific">Leptotrombidium deliense</name>
    <dbReference type="NCBI Taxonomy" id="299467"/>
    <lineage>
        <taxon>Eukaryota</taxon>
        <taxon>Metazoa</taxon>
        <taxon>Ecdysozoa</taxon>
        <taxon>Arthropoda</taxon>
        <taxon>Chelicerata</taxon>
        <taxon>Arachnida</taxon>
        <taxon>Acari</taxon>
        <taxon>Acariformes</taxon>
        <taxon>Trombidiformes</taxon>
        <taxon>Prostigmata</taxon>
        <taxon>Anystina</taxon>
        <taxon>Parasitengona</taxon>
        <taxon>Trombiculoidea</taxon>
        <taxon>Trombiculidae</taxon>
        <taxon>Leptotrombidium</taxon>
    </lineage>
</organism>
<dbReference type="SUPFAM" id="SSF56574">
    <property type="entry name" value="Serpins"/>
    <property type="match status" value="1"/>
</dbReference>
<keyword evidence="6" id="KW-1185">Reference proteome</keyword>
<feature type="signal peptide" evidence="3">
    <location>
        <begin position="1"/>
        <end position="15"/>
    </location>
</feature>
<dbReference type="InterPro" id="IPR023796">
    <property type="entry name" value="Serpin_dom"/>
</dbReference>
<dbReference type="AlphaFoldDB" id="A0A443RW40"/>
<feature type="non-terminal residue" evidence="5">
    <location>
        <position position="80"/>
    </location>
</feature>
<evidence type="ECO:0000259" key="4">
    <source>
        <dbReference type="Pfam" id="PF00079"/>
    </source>
</evidence>
<name>A0A443RW40_9ACAR</name>
<sequence>MKLIIFLLVVHQIFAKSINDLDAEAFAAAINGFSDEFMKQLEYKDTNLITSPFALSMALGMLLKAAKGKTYDDIYKMLNM</sequence>
<evidence type="ECO:0000313" key="6">
    <source>
        <dbReference type="Proteomes" id="UP000288716"/>
    </source>
</evidence>
<feature type="domain" description="Serpin" evidence="4">
    <location>
        <begin position="29"/>
        <end position="80"/>
    </location>
</feature>
<keyword evidence="2" id="KW-0722">Serine protease inhibitor</keyword>
<dbReference type="Proteomes" id="UP000288716">
    <property type="component" value="Unassembled WGS sequence"/>
</dbReference>
<keyword evidence="1" id="KW-0646">Protease inhibitor</keyword>
<evidence type="ECO:0000313" key="5">
    <source>
        <dbReference type="EMBL" id="RWS19404.1"/>
    </source>
</evidence>
<reference evidence="5 6" key="1">
    <citation type="journal article" date="2018" name="Gigascience">
        <title>Genomes of trombidid mites reveal novel predicted allergens and laterally-transferred genes associated with secondary metabolism.</title>
        <authorList>
            <person name="Dong X."/>
            <person name="Chaisiri K."/>
            <person name="Xia D."/>
            <person name="Armstrong S.D."/>
            <person name="Fang Y."/>
            <person name="Donnelly M.J."/>
            <person name="Kadowaki T."/>
            <person name="McGarry J.W."/>
            <person name="Darby A.C."/>
            <person name="Makepeace B.L."/>
        </authorList>
    </citation>
    <scope>NUCLEOTIDE SEQUENCE [LARGE SCALE GENOMIC DNA]</scope>
    <source>
        <strain evidence="5">UoL-UT</strain>
    </source>
</reference>
<keyword evidence="3" id="KW-0732">Signal</keyword>
<dbReference type="VEuPathDB" id="VectorBase:LDEU012636"/>
<dbReference type="EMBL" id="NCKV01026601">
    <property type="protein sequence ID" value="RWS19404.1"/>
    <property type="molecule type" value="Genomic_DNA"/>
</dbReference>
<evidence type="ECO:0000256" key="1">
    <source>
        <dbReference type="ARBA" id="ARBA00022690"/>
    </source>
</evidence>
<evidence type="ECO:0000256" key="3">
    <source>
        <dbReference type="SAM" id="SignalP"/>
    </source>
</evidence>
<protein>
    <recommendedName>
        <fullName evidence="4">Serpin domain-containing protein</fullName>
    </recommendedName>
</protein>
<feature type="chain" id="PRO_5019134440" description="Serpin domain-containing protein" evidence="3">
    <location>
        <begin position="16"/>
        <end position="80"/>
    </location>
</feature>
<gene>
    <name evidence="5" type="ORF">B4U80_14439</name>
</gene>